<feature type="chain" id="PRO_5044757697" evidence="3">
    <location>
        <begin position="23"/>
        <end position="282"/>
    </location>
</feature>
<evidence type="ECO:0000256" key="3">
    <source>
        <dbReference type="SAM" id="SignalP"/>
    </source>
</evidence>
<dbReference type="InterPro" id="IPR001611">
    <property type="entry name" value="Leu-rich_rpt"/>
</dbReference>
<evidence type="ECO:0000313" key="4">
    <source>
        <dbReference type="EMBL" id="KAL1553505.1"/>
    </source>
</evidence>
<dbReference type="Proteomes" id="UP001567538">
    <property type="component" value="Unassembled WGS sequence"/>
</dbReference>
<keyword evidence="2" id="KW-0812">Transmembrane</keyword>
<name>A0ABD1HC25_SALDI</name>
<dbReference type="AlphaFoldDB" id="A0ABD1HC25"/>
<dbReference type="PANTHER" id="PTHR48007:SF24">
    <property type="entry name" value="PROTEIN KINASE DOMAIN-CONTAINING PROTEIN"/>
    <property type="match status" value="1"/>
</dbReference>
<dbReference type="Gene3D" id="3.80.10.10">
    <property type="entry name" value="Ribonuclease Inhibitor"/>
    <property type="match status" value="1"/>
</dbReference>
<keyword evidence="2" id="KW-0472">Membrane</keyword>
<dbReference type="InterPro" id="IPR046959">
    <property type="entry name" value="PRK1-6/SRF4-like"/>
</dbReference>
<dbReference type="Pfam" id="PF00560">
    <property type="entry name" value="LRR_1"/>
    <property type="match status" value="2"/>
</dbReference>
<dbReference type="EMBL" id="JBEAFC010000006">
    <property type="protein sequence ID" value="KAL1553505.1"/>
    <property type="molecule type" value="Genomic_DNA"/>
</dbReference>
<dbReference type="InterPro" id="IPR032675">
    <property type="entry name" value="LRR_dom_sf"/>
</dbReference>
<reference evidence="4 5" key="1">
    <citation type="submission" date="2024-06" db="EMBL/GenBank/DDBJ databases">
        <title>A chromosome level genome sequence of Diviner's sage (Salvia divinorum).</title>
        <authorList>
            <person name="Ford S.A."/>
            <person name="Ro D.-K."/>
            <person name="Ness R.W."/>
            <person name="Phillips M.A."/>
        </authorList>
    </citation>
    <scope>NUCLEOTIDE SEQUENCE [LARGE SCALE GENOMIC DNA]</scope>
    <source>
        <strain evidence="4">SAF-2024a</strain>
        <tissue evidence="4">Leaf</tissue>
    </source>
</reference>
<organism evidence="4 5">
    <name type="scientific">Salvia divinorum</name>
    <name type="common">Maria pastora</name>
    <name type="synonym">Diviner's sage</name>
    <dbReference type="NCBI Taxonomy" id="28513"/>
    <lineage>
        <taxon>Eukaryota</taxon>
        <taxon>Viridiplantae</taxon>
        <taxon>Streptophyta</taxon>
        <taxon>Embryophyta</taxon>
        <taxon>Tracheophyta</taxon>
        <taxon>Spermatophyta</taxon>
        <taxon>Magnoliopsida</taxon>
        <taxon>eudicotyledons</taxon>
        <taxon>Gunneridae</taxon>
        <taxon>Pentapetalae</taxon>
        <taxon>asterids</taxon>
        <taxon>lamiids</taxon>
        <taxon>Lamiales</taxon>
        <taxon>Lamiaceae</taxon>
        <taxon>Nepetoideae</taxon>
        <taxon>Mentheae</taxon>
        <taxon>Salviinae</taxon>
        <taxon>Salvia</taxon>
        <taxon>Salvia subgen. Calosphace</taxon>
    </lineage>
</organism>
<feature type="region of interest" description="Disordered" evidence="1">
    <location>
        <begin position="191"/>
        <end position="215"/>
    </location>
</feature>
<keyword evidence="3" id="KW-0732">Signal</keyword>
<evidence type="ECO:0000256" key="2">
    <source>
        <dbReference type="SAM" id="Phobius"/>
    </source>
</evidence>
<comment type="caution">
    <text evidence="4">The sequence shown here is derived from an EMBL/GenBank/DDBJ whole genome shotgun (WGS) entry which is preliminary data.</text>
</comment>
<protein>
    <submittedName>
        <fullName evidence="4">Leucine-rich repeat receptor-like serine/threonine-protein kinase</fullName>
    </submittedName>
</protein>
<feature type="signal peptide" evidence="3">
    <location>
        <begin position="1"/>
        <end position="22"/>
    </location>
</feature>
<keyword evidence="2" id="KW-1133">Transmembrane helix</keyword>
<evidence type="ECO:0000256" key="1">
    <source>
        <dbReference type="SAM" id="MobiDB-lite"/>
    </source>
</evidence>
<evidence type="ECO:0000313" key="5">
    <source>
        <dbReference type="Proteomes" id="UP001567538"/>
    </source>
</evidence>
<proteinExistence type="predicted"/>
<gene>
    <name evidence="4" type="ORF">AAHA92_14170</name>
</gene>
<accession>A0ABD1HC25</accession>
<feature type="region of interest" description="Disordered" evidence="1">
    <location>
        <begin position="263"/>
        <end position="282"/>
    </location>
</feature>
<dbReference type="SUPFAM" id="SSF52058">
    <property type="entry name" value="L domain-like"/>
    <property type="match status" value="1"/>
</dbReference>
<sequence length="282" mass="30080">MATHSFLSLTIFFVIFLISANGRSLQKGEIVNLSHFISAANAKIKAVSRATSSSYTTNYNDVLGLGVIVSQFPSLLQTTVDPCVSPIWDWIECNSDPTPRVIALDLNNRMLYGQLSDFSSMDALQRIDMSQNYIFGNIPSFLGTLPDLQELNLASNYFEGAVPDSIACNKNLNLTLIGNNFLTSMACSKSNKSPSSSANGVGGFQVPSGSRKTKKKSNLGAILGGTISAFVVFWAAVGGYAMHRHKAKASAAVADANKGPTAAADVPMEEFPKNAQINPPSS</sequence>
<dbReference type="PANTHER" id="PTHR48007">
    <property type="entry name" value="LEUCINE-RICH REPEAT RECEPTOR-LIKE PROTEIN KINASE PXC1"/>
    <property type="match status" value="1"/>
</dbReference>
<feature type="transmembrane region" description="Helical" evidence="2">
    <location>
        <begin position="219"/>
        <end position="241"/>
    </location>
</feature>
<keyword evidence="5" id="KW-1185">Reference proteome</keyword>